<organism evidence="1 2">
    <name type="scientific">Hyalomma asiaticum</name>
    <name type="common">Tick</name>
    <dbReference type="NCBI Taxonomy" id="266040"/>
    <lineage>
        <taxon>Eukaryota</taxon>
        <taxon>Metazoa</taxon>
        <taxon>Ecdysozoa</taxon>
        <taxon>Arthropoda</taxon>
        <taxon>Chelicerata</taxon>
        <taxon>Arachnida</taxon>
        <taxon>Acari</taxon>
        <taxon>Parasitiformes</taxon>
        <taxon>Ixodida</taxon>
        <taxon>Ixodoidea</taxon>
        <taxon>Ixodidae</taxon>
        <taxon>Hyalomminae</taxon>
        <taxon>Hyalomma</taxon>
    </lineage>
</organism>
<evidence type="ECO:0000313" key="2">
    <source>
        <dbReference type="Proteomes" id="UP000821845"/>
    </source>
</evidence>
<keyword evidence="2" id="KW-1185">Reference proteome</keyword>
<reference evidence="1" key="1">
    <citation type="submission" date="2020-05" db="EMBL/GenBank/DDBJ databases">
        <title>Large-scale comparative analyses of tick genomes elucidate their genetic diversity and vector capacities.</title>
        <authorList>
            <person name="Jia N."/>
            <person name="Wang J."/>
            <person name="Shi W."/>
            <person name="Du L."/>
            <person name="Sun Y."/>
            <person name="Zhan W."/>
            <person name="Jiang J."/>
            <person name="Wang Q."/>
            <person name="Zhang B."/>
            <person name="Ji P."/>
            <person name="Sakyi L.B."/>
            <person name="Cui X."/>
            <person name="Yuan T."/>
            <person name="Jiang B."/>
            <person name="Yang W."/>
            <person name="Lam T.T.-Y."/>
            <person name="Chang Q."/>
            <person name="Ding S."/>
            <person name="Wang X."/>
            <person name="Zhu J."/>
            <person name="Ruan X."/>
            <person name="Zhao L."/>
            <person name="Wei J."/>
            <person name="Que T."/>
            <person name="Du C."/>
            <person name="Cheng J."/>
            <person name="Dai P."/>
            <person name="Han X."/>
            <person name="Huang E."/>
            <person name="Gao Y."/>
            <person name="Liu J."/>
            <person name="Shao H."/>
            <person name="Ye R."/>
            <person name="Li L."/>
            <person name="Wei W."/>
            <person name="Wang X."/>
            <person name="Wang C."/>
            <person name="Yang T."/>
            <person name="Huo Q."/>
            <person name="Li W."/>
            <person name="Guo W."/>
            <person name="Chen H."/>
            <person name="Zhou L."/>
            <person name="Ni X."/>
            <person name="Tian J."/>
            <person name="Zhou Y."/>
            <person name="Sheng Y."/>
            <person name="Liu T."/>
            <person name="Pan Y."/>
            <person name="Xia L."/>
            <person name="Li J."/>
            <person name="Zhao F."/>
            <person name="Cao W."/>
        </authorList>
    </citation>
    <scope>NUCLEOTIDE SEQUENCE</scope>
    <source>
        <strain evidence="1">Hyas-2018</strain>
    </source>
</reference>
<proteinExistence type="predicted"/>
<dbReference type="EMBL" id="CM023486">
    <property type="protein sequence ID" value="KAH6927383.1"/>
    <property type="molecule type" value="Genomic_DNA"/>
</dbReference>
<sequence length="138" mass="15138">MPPGKLLFTNAKKAIAIDPIPRNKHPTHKEGRRKVRATAILDKIKRNETKVLFVDAARYWDRGAYTISVVVACGSLIHAATVVTNFTHEAEEMAIAVALRSCTGASVIYPDSRTAIRTFSAALVSLKAATIVNKLFYQ</sequence>
<comment type="caution">
    <text evidence="1">The sequence shown here is derived from an EMBL/GenBank/DDBJ whole genome shotgun (WGS) entry which is preliminary data.</text>
</comment>
<accession>A0ACB7RY34</accession>
<dbReference type="Proteomes" id="UP000821845">
    <property type="component" value="Chromosome 6"/>
</dbReference>
<gene>
    <name evidence="1" type="ORF">HPB50_002461</name>
</gene>
<evidence type="ECO:0000313" key="1">
    <source>
        <dbReference type="EMBL" id="KAH6927383.1"/>
    </source>
</evidence>
<name>A0ACB7RY34_HYAAI</name>
<protein>
    <submittedName>
        <fullName evidence="1">Uncharacterized protein</fullName>
    </submittedName>
</protein>